<dbReference type="PANTHER" id="PTHR46038:SF12">
    <property type="entry name" value="OS03G0731800 PROTEIN"/>
    <property type="match status" value="1"/>
</dbReference>
<dbReference type="EMBL" id="KZ305070">
    <property type="protein sequence ID" value="PIA31026.1"/>
    <property type="molecule type" value="Genomic_DNA"/>
</dbReference>
<evidence type="ECO:0000259" key="2">
    <source>
        <dbReference type="Pfam" id="PF03407"/>
    </source>
</evidence>
<proteinExistence type="predicted"/>
<dbReference type="OrthoDB" id="540503at2759"/>
<dbReference type="InterPro" id="IPR005069">
    <property type="entry name" value="Nucl-diP-sugar_transferase"/>
</dbReference>
<evidence type="ECO:0000313" key="4">
    <source>
        <dbReference type="Proteomes" id="UP000230069"/>
    </source>
</evidence>
<accession>A0A2G5CIC2</accession>
<keyword evidence="1" id="KW-1133">Transmembrane helix</keyword>
<dbReference type="InterPro" id="IPR044821">
    <property type="entry name" value="At1g28695/At4g15970-like"/>
</dbReference>
<keyword evidence="1" id="KW-0472">Membrane</keyword>
<keyword evidence="1" id="KW-0812">Transmembrane</keyword>
<evidence type="ECO:0000313" key="3">
    <source>
        <dbReference type="EMBL" id="PIA31026.1"/>
    </source>
</evidence>
<dbReference type="AlphaFoldDB" id="A0A2G5CIC2"/>
<reference evidence="3 4" key="1">
    <citation type="submission" date="2017-09" db="EMBL/GenBank/DDBJ databases">
        <title>WGS assembly of Aquilegia coerulea Goldsmith.</title>
        <authorList>
            <person name="Hodges S."/>
            <person name="Kramer E."/>
            <person name="Nordborg M."/>
            <person name="Tomkins J."/>
            <person name="Borevitz J."/>
            <person name="Derieg N."/>
            <person name="Yan J."/>
            <person name="Mihaltcheva S."/>
            <person name="Hayes R.D."/>
            <person name="Rokhsar D."/>
        </authorList>
    </citation>
    <scope>NUCLEOTIDE SEQUENCE [LARGE SCALE GENOMIC DNA]</scope>
    <source>
        <strain evidence="4">cv. Goldsmith</strain>
    </source>
</reference>
<dbReference type="Pfam" id="PF03407">
    <property type="entry name" value="Nucleotid_trans"/>
    <property type="match status" value="1"/>
</dbReference>
<keyword evidence="4" id="KW-1185">Reference proteome</keyword>
<dbReference type="Proteomes" id="UP000230069">
    <property type="component" value="Unassembled WGS sequence"/>
</dbReference>
<name>A0A2G5CIC2_AQUCA</name>
<evidence type="ECO:0000256" key="1">
    <source>
        <dbReference type="SAM" id="Phobius"/>
    </source>
</evidence>
<dbReference type="PANTHER" id="PTHR46038">
    <property type="entry name" value="EXPRESSED PROTEIN-RELATED"/>
    <property type="match status" value="1"/>
</dbReference>
<gene>
    <name evidence="3" type="ORF">AQUCO_05300096v1</name>
</gene>
<dbReference type="InParanoid" id="A0A2G5CIC2"/>
<feature type="domain" description="Nucleotide-diphospho-sugar transferase" evidence="2">
    <location>
        <begin position="110"/>
        <end position="312"/>
    </location>
</feature>
<sequence length="362" mass="41602">MENPMNRVGNIVILLLLIVGVLYISISTTDISKNFLQLKYYQCSSSSNKITSTMVTSQLDELETVLSAASIGNNKTLIITVVNKAYVEGEKSMLDLFLNSFWVGVDTQFLIDHLLLVAMDQTAYDRCKFLRLHCYRLVTDGVDFGGEKFYMSHDFINMMWRRTLFLANVLQRGYSFIFTDTDIMWLGNPFTKLSKDESEDIQISVDWFNGNPRATTNPINTGFYFVRSNNKTASLFERWYTVRNESDYRGMKEQDVLEKMMRNGVLTEMGIKAKFLDTDIFSGFCHDSKDFRLVTTVHANCCRSINAKVTDLMVVFRDWRRYKSSITNSKNLSDSNAEKQTLGWSKHVACRNSWKNLNGSST</sequence>
<dbReference type="FunCoup" id="A0A2G5CIC2">
    <property type="interactions" value="195"/>
</dbReference>
<protein>
    <recommendedName>
        <fullName evidence="2">Nucleotide-diphospho-sugar transferase domain-containing protein</fullName>
    </recommendedName>
</protein>
<organism evidence="3 4">
    <name type="scientific">Aquilegia coerulea</name>
    <name type="common">Rocky mountain columbine</name>
    <dbReference type="NCBI Taxonomy" id="218851"/>
    <lineage>
        <taxon>Eukaryota</taxon>
        <taxon>Viridiplantae</taxon>
        <taxon>Streptophyta</taxon>
        <taxon>Embryophyta</taxon>
        <taxon>Tracheophyta</taxon>
        <taxon>Spermatophyta</taxon>
        <taxon>Magnoliopsida</taxon>
        <taxon>Ranunculales</taxon>
        <taxon>Ranunculaceae</taxon>
        <taxon>Thalictroideae</taxon>
        <taxon>Aquilegia</taxon>
    </lineage>
</organism>
<feature type="transmembrane region" description="Helical" evidence="1">
    <location>
        <begin position="7"/>
        <end position="26"/>
    </location>
</feature>